<dbReference type="Proteomes" id="UP001163603">
    <property type="component" value="Chromosome 15"/>
</dbReference>
<keyword evidence="2" id="KW-1185">Reference proteome</keyword>
<protein>
    <submittedName>
        <fullName evidence="1">Uncharacterized protein</fullName>
    </submittedName>
</protein>
<accession>A0ACC0X2S2</accession>
<evidence type="ECO:0000313" key="2">
    <source>
        <dbReference type="Proteomes" id="UP001163603"/>
    </source>
</evidence>
<proteinExistence type="predicted"/>
<reference evidence="2" key="1">
    <citation type="journal article" date="2023" name="G3 (Bethesda)">
        <title>Genome assembly and association tests identify interacting loci associated with vigor, precocity, and sex in interspecific pistachio rootstocks.</title>
        <authorList>
            <person name="Palmer W."/>
            <person name="Jacygrad E."/>
            <person name="Sagayaradj S."/>
            <person name="Cavanaugh K."/>
            <person name="Han R."/>
            <person name="Bertier L."/>
            <person name="Beede B."/>
            <person name="Kafkas S."/>
            <person name="Golino D."/>
            <person name="Preece J."/>
            <person name="Michelmore R."/>
        </authorList>
    </citation>
    <scope>NUCLEOTIDE SEQUENCE [LARGE SCALE GENOMIC DNA]</scope>
</reference>
<dbReference type="EMBL" id="CM047750">
    <property type="protein sequence ID" value="KAJ0008164.1"/>
    <property type="molecule type" value="Genomic_DNA"/>
</dbReference>
<organism evidence="1 2">
    <name type="scientific">Pistacia integerrima</name>
    <dbReference type="NCBI Taxonomy" id="434235"/>
    <lineage>
        <taxon>Eukaryota</taxon>
        <taxon>Viridiplantae</taxon>
        <taxon>Streptophyta</taxon>
        <taxon>Embryophyta</taxon>
        <taxon>Tracheophyta</taxon>
        <taxon>Spermatophyta</taxon>
        <taxon>Magnoliopsida</taxon>
        <taxon>eudicotyledons</taxon>
        <taxon>Gunneridae</taxon>
        <taxon>Pentapetalae</taxon>
        <taxon>rosids</taxon>
        <taxon>malvids</taxon>
        <taxon>Sapindales</taxon>
        <taxon>Anacardiaceae</taxon>
        <taxon>Pistacia</taxon>
    </lineage>
</organism>
<gene>
    <name evidence="1" type="ORF">Pint_30026</name>
</gene>
<evidence type="ECO:0000313" key="1">
    <source>
        <dbReference type="EMBL" id="KAJ0008164.1"/>
    </source>
</evidence>
<comment type="caution">
    <text evidence="1">The sequence shown here is derived from an EMBL/GenBank/DDBJ whole genome shotgun (WGS) entry which is preliminary data.</text>
</comment>
<sequence>MPSVTHSRIFLSHHLYRHSPLNSLKILQLLLTPVWTGRKPQKLTSSRLIF</sequence>
<name>A0ACC0X2S2_9ROSI</name>